<protein>
    <submittedName>
        <fullName evidence="4">AcrR family transcriptional regulator</fullName>
    </submittedName>
</protein>
<dbReference type="EMBL" id="BCMG01000006">
    <property type="protein sequence ID" value="GAX01331.1"/>
    <property type="molecule type" value="Genomic_DNA"/>
</dbReference>
<dbReference type="STRING" id="1302250.GCA_001313225_00967"/>
<dbReference type="PROSITE" id="PS50977">
    <property type="entry name" value="HTH_TETR_2"/>
    <property type="match status" value="1"/>
</dbReference>
<evidence type="ECO:0000313" key="5">
    <source>
        <dbReference type="Proteomes" id="UP000198402"/>
    </source>
</evidence>
<keyword evidence="5" id="KW-1185">Reference proteome</keyword>
<dbReference type="RefSeq" id="WP_089136707.1">
    <property type="nucleotide sequence ID" value="NZ_BCMG01000006.1"/>
</dbReference>
<evidence type="ECO:0000313" key="4">
    <source>
        <dbReference type="EMBL" id="GAX01331.1"/>
    </source>
</evidence>
<dbReference type="Gene3D" id="1.10.357.10">
    <property type="entry name" value="Tetracycline Repressor, domain 2"/>
    <property type="match status" value="1"/>
</dbReference>
<dbReference type="Proteomes" id="UP000198402">
    <property type="component" value="Unassembled WGS sequence"/>
</dbReference>
<name>A0A1Z5IIR4_9LACO</name>
<dbReference type="InterPro" id="IPR009057">
    <property type="entry name" value="Homeodomain-like_sf"/>
</dbReference>
<comment type="caution">
    <text evidence="4">The sequence shown here is derived from an EMBL/GenBank/DDBJ whole genome shotgun (WGS) entry which is preliminary data.</text>
</comment>
<keyword evidence="1 2" id="KW-0238">DNA-binding</keyword>
<sequence>MSATQHAQQIKQDSKQYLTTALFQLLATKDLNDIKVTALVKRAGVSRMAFYRNFDTLEDVILQYFGPKIQSLFNDVILQVPEKQKLGDMTEFFQTLSTELKLAVDRRYEYLIRRLFNENMVRYYDQHQVWKQLSADERHYWVAFMSAGVYAIWREWLLNDQSEPLSKIHVLIRKFQNATIDALIE</sequence>
<evidence type="ECO:0000256" key="1">
    <source>
        <dbReference type="ARBA" id="ARBA00023125"/>
    </source>
</evidence>
<proteinExistence type="predicted"/>
<dbReference type="OrthoDB" id="9810250at2"/>
<feature type="DNA-binding region" description="H-T-H motif" evidence="2">
    <location>
        <begin position="35"/>
        <end position="54"/>
    </location>
</feature>
<dbReference type="GO" id="GO:0003677">
    <property type="term" value="F:DNA binding"/>
    <property type="evidence" value="ECO:0007669"/>
    <property type="project" value="UniProtKB-UniRule"/>
</dbReference>
<evidence type="ECO:0000256" key="2">
    <source>
        <dbReference type="PROSITE-ProRule" id="PRU00335"/>
    </source>
</evidence>
<dbReference type="InterPro" id="IPR001647">
    <property type="entry name" value="HTH_TetR"/>
</dbReference>
<organism evidence="4 5">
    <name type="scientific">Secundilactobacillus silagei JCM 19001</name>
    <dbReference type="NCBI Taxonomy" id="1302250"/>
    <lineage>
        <taxon>Bacteria</taxon>
        <taxon>Bacillati</taxon>
        <taxon>Bacillota</taxon>
        <taxon>Bacilli</taxon>
        <taxon>Lactobacillales</taxon>
        <taxon>Lactobacillaceae</taxon>
        <taxon>Secundilactobacillus</taxon>
    </lineage>
</organism>
<dbReference type="SUPFAM" id="SSF46689">
    <property type="entry name" value="Homeodomain-like"/>
    <property type="match status" value="1"/>
</dbReference>
<feature type="domain" description="HTH tetR-type" evidence="3">
    <location>
        <begin position="12"/>
        <end position="72"/>
    </location>
</feature>
<evidence type="ECO:0000259" key="3">
    <source>
        <dbReference type="PROSITE" id="PS50977"/>
    </source>
</evidence>
<accession>A0A1Z5IIR4</accession>
<reference evidence="4 5" key="1">
    <citation type="submission" date="2015-11" db="EMBL/GenBank/DDBJ databases">
        <title>Draft genome sequences of new species of the genus Lactobacillus isolated from orchardgrass silage.</title>
        <authorList>
            <person name="Tohno M."/>
            <person name="Tanizawa Y."/>
            <person name="Arita M."/>
        </authorList>
    </citation>
    <scope>NUCLEOTIDE SEQUENCE [LARGE SCALE GENOMIC DNA]</scope>
    <source>
        <strain evidence="4 5">IWT126</strain>
    </source>
</reference>
<gene>
    <name evidence="4" type="primary">acrR</name>
    <name evidence="4" type="ORF">IWT126_01357</name>
</gene>
<dbReference type="AlphaFoldDB" id="A0A1Z5IIR4"/>